<evidence type="ECO:0000256" key="2">
    <source>
        <dbReference type="ARBA" id="ARBA00023125"/>
    </source>
</evidence>
<dbReference type="GO" id="GO:0003677">
    <property type="term" value="F:DNA binding"/>
    <property type="evidence" value="ECO:0007669"/>
    <property type="project" value="UniProtKB-KW"/>
</dbReference>
<dbReference type="AlphaFoldDB" id="A0A2T0RLR2"/>
<keyword evidence="2" id="KW-0238">DNA-binding</keyword>
<accession>A0A2T0RLR2</accession>
<evidence type="ECO:0000256" key="1">
    <source>
        <dbReference type="ARBA" id="ARBA00023015"/>
    </source>
</evidence>
<dbReference type="InterPro" id="IPR036390">
    <property type="entry name" value="WH_DNA-bd_sf"/>
</dbReference>
<feature type="domain" description="HTH hxlR-type" evidence="4">
    <location>
        <begin position="11"/>
        <end position="100"/>
    </location>
</feature>
<keyword evidence="6" id="KW-1185">Reference proteome</keyword>
<organism evidence="5 6">
    <name type="scientific">Spirosoma oryzae</name>
    <dbReference type="NCBI Taxonomy" id="1469603"/>
    <lineage>
        <taxon>Bacteria</taxon>
        <taxon>Pseudomonadati</taxon>
        <taxon>Bacteroidota</taxon>
        <taxon>Cytophagia</taxon>
        <taxon>Cytophagales</taxon>
        <taxon>Cytophagaceae</taxon>
        <taxon>Spirosoma</taxon>
    </lineage>
</organism>
<dbReference type="SUPFAM" id="SSF46785">
    <property type="entry name" value="Winged helix' DNA-binding domain"/>
    <property type="match status" value="1"/>
</dbReference>
<sequence length="100" mass="11052">MNSPHKADPACPAEALLKQLSGKWKPQIFRLAVNGPLRFNALLRAIEGTNKQSLASSLNELVEAGYLDKVVISQKPLHIEYSLSEKGRAVVPLFMQLELL</sequence>
<evidence type="ECO:0000313" key="6">
    <source>
        <dbReference type="Proteomes" id="UP000238375"/>
    </source>
</evidence>
<dbReference type="Proteomes" id="UP000238375">
    <property type="component" value="Unassembled WGS sequence"/>
</dbReference>
<dbReference type="PROSITE" id="PS51118">
    <property type="entry name" value="HTH_HXLR"/>
    <property type="match status" value="1"/>
</dbReference>
<dbReference type="Gene3D" id="1.10.10.10">
    <property type="entry name" value="Winged helix-like DNA-binding domain superfamily/Winged helix DNA-binding domain"/>
    <property type="match status" value="1"/>
</dbReference>
<name>A0A2T0RLR2_9BACT</name>
<dbReference type="RefSeq" id="WP_106140945.1">
    <property type="nucleotide sequence ID" value="NZ_PVTE01000047.1"/>
</dbReference>
<comment type="caution">
    <text evidence="5">The sequence shown here is derived from an EMBL/GenBank/DDBJ whole genome shotgun (WGS) entry which is preliminary data.</text>
</comment>
<keyword evidence="1" id="KW-0805">Transcription regulation</keyword>
<gene>
    <name evidence="5" type="ORF">CLV58_14710</name>
</gene>
<dbReference type="Pfam" id="PF01638">
    <property type="entry name" value="HxlR"/>
    <property type="match status" value="1"/>
</dbReference>
<dbReference type="OrthoDB" id="8231503at2"/>
<keyword evidence="3" id="KW-0804">Transcription</keyword>
<dbReference type="PANTHER" id="PTHR33204:SF18">
    <property type="entry name" value="TRANSCRIPTIONAL REGULATORY PROTEIN"/>
    <property type="match status" value="1"/>
</dbReference>
<protein>
    <submittedName>
        <fullName evidence="5">HxlR family transcriptional regulator</fullName>
    </submittedName>
</protein>
<dbReference type="PANTHER" id="PTHR33204">
    <property type="entry name" value="TRANSCRIPTIONAL REGULATOR, MARR FAMILY"/>
    <property type="match status" value="1"/>
</dbReference>
<reference evidence="5 6" key="1">
    <citation type="submission" date="2018-03" db="EMBL/GenBank/DDBJ databases">
        <title>Genomic Encyclopedia of Archaeal and Bacterial Type Strains, Phase II (KMG-II): from individual species to whole genera.</title>
        <authorList>
            <person name="Goeker M."/>
        </authorList>
    </citation>
    <scope>NUCLEOTIDE SEQUENCE [LARGE SCALE GENOMIC DNA]</scope>
    <source>
        <strain evidence="5 6">DSM 28354</strain>
    </source>
</reference>
<proteinExistence type="predicted"/>
<evidence type="ECO:0000259" key="4">
    <source>
        <dbReference type="PROSITE" id="PS51118"/>
    </source>
</evidence>
<evidence type="ECO:0000256" key="3">
    <source>
        <dbReference type="ARBA" id="ARBA00023163"/>
    </source>
</evidence>
<dbReference type="EMBL" id="PVTE01000047">
    <property type="protein sequence ID" value="PRY22062.1"/>
    <property type="molecule type" value="Genomic_DNA"/>
</dbReference>
<evidence type="ECO:0000313" key="5">
    <source>
        <dbReference type="EMBL" id="PRY22062.1"/>
    </source>
</evidence>
<dbReference type="InterPro" id="IPR002577">
    <property type="entry name" value="HTH_HxlR"/>
</dbReference>
<dbReference type="InterPro" id="IPR036388">
    <property type="entry name" value="WH-like_DNA-bd_sf"/>
</dbReference>